<feature type="domain" description="Lipoyl-binding" evidence="5">
    <location>
        <begin position="22"/>
        <end position="103"/>
    </location>
</feature>
<dbReference type="CDD" id="cd06848">
    <property type="entry name" value="GCS_H"/>
    <property type="match status" value="1"/>
</dbReference>
<evidence type="ECO:0000256" key="2">
    <source>
        <dbReference type="ARBA" id="ARBA00022823"/>
    </source>
</evidence>
<dbReference type="GO" id="GO:0019464">
    <property type="term" value="P:glycine decarboxylation via glycine cleavage system"/>
    <property type="evidence" value="ECO:0007669"/>
    <property type="project" value="UniProtKB-UniRule"/>
</dbReference>
<name>A0A934M013_9CLOT</name>
<evidence type="ECO:0000256" key="1">
    <source>
        <dbReference type="ARBA" id="ARBA00009249"/>
    </source>
</evidence>
<dbReference type="GO" id="GO:0009249">
    <property type="term" value="P:protein lipoylation"/>
    <property type="evidence" value="ECO:0007669"/>
    <property type="project" value="TreeGrafter"/>
</dbReference>
<dbReference type="AlphaFoldDB" id="A0A934M013"/>
<dbReference type="PANTHER" id="PTHR11715:SF3">
    <property type="entry name" value="GLYCINE CLEAVAGE SYSTEM H PROTEIN-RELATED"/>
    <property type="match status" value="1"/>
</dbReference>
<dbReference type="InterPro" id="IPR017453">
    <property type="entry name" value="GCV_H_sub"/>
</dbReference>
<dbReference type="EMBL" id="JAEEGB010000003">
    <property type="protein sequence ID" value="MBI6871604.1"/>
    <property type="molecule type" value="Genomic_DNA"/>
</dbReference>
<dbReference type="GO" id="GO:0005829">
    <property type="term" value="C:cytosol"/>
    <property type="evidence" value="ECO:0007669"/>
    <property type="project" value="TreeGrafter"/>
</dbReference>
<dbReference type="Proteomes" id="UP000622687">
    <property type="component" value="Unassembled WGS sequence"/>
</dbReference>
<evidence type="ECO:0000313" key="6">
    <source>
        <dbReference type="EMBL" id="MBI6871604.1"/>
    </source>
</evidence>
<dbReference type="PROSITE" id="PS00189">
    <property type="entry name" value="LIPOYL"/>
    <property type="match status" value="1"/>
</dbReference>
<comment type="cofactor">
    <cofactor evidence="3">
        <name>(R)-lipoate</name>
        <dbReference type="ChEBI" id="CHEBI:83088"/>
    </cofactor>
    <text evidence="3">Binds 1 lipoyl cofactor covalently.</text>
</comment>
<feature type="modified residue" description="N6-lipoyllysine" evidence="3 4">
    <location>
        <position position="63"/>
    </location>
</feature>
<evidence type="ECO:0000313" key="7">
    <source>
        <dbReference type="Proteomes" id="UP000622687"/>
    </source>
</evidence>
<dbReference type="Gene3D" id="2.40.50.100">
    <property type="match status" value="1"/>
</dbReference>
<dbReference type="NCBIfam" id="NF002270">
    <property type="entry name" value="PRK01202.1"/>
    <property type="match status" value="1"/>
</dbReference>
<reference evidence="6" key="1">
    <citation type="submission" date="2020-12" db="EMBL/GenBank/DDBJ databases">
        <title>Clostridium thailandense sp. nov., a novel acetogenic bacterium isolated from peat land soil in Thailand.</title>
        <authorList>
            <person name="Chaikitkaew S."/>
            <person name="Birkeland N.K."/>
        </authorList>
    </citation>
    <scope>NUCLEOTIDE SEQUENCE</scope>
    <source>
        <strain evidence="6">DSM 17425</strain>
    </source>
</reference>
<dbReference type="Pfam" id="PF01597">
    <property type="entry name" value="GCV_H"/>
    <property type="match status" value="1"/>
</dbReference>
<comment type="similarity">
    <text evidence="1 3">Belongs to the GcvH family.</text>
</comment>
<dbReference type="InterPro" id="IPR002930">
    <property type="entry name" value="GCV_H"/>
</dbReference>
<dbReference type="SUPFAM" id="SSF51230">
    <property type="entry name" value="Single hybrid motif"/>
    <property type="match status" value="1"/>
</dbReference>
<evidence type="ECO:0000259" key="5">
    <source>
        <dbReference type="PROSITE" id="PS50968"/>
    </source>
</evidence>
<proteinExistence type="inferred from homology"/>
<protein>
    <recommendedName>
        <fullName evidence="3">Glycine cleavage system H protein</fullName>
    </recommendedName>
</protein>
<keyword evidence="2 3" id="KW-0450">Lipoyl</keyword>
<dbReference type="InterPro" id="IPR011053">
    <property type="entry name" value="Single_hybrid_motif"/>
</dbReference>
<accession>A0A934M013</accession>
<gene>
    <name evidence="3 6" type="primary">gcvH</name>
    <name evidence="6" type="ORF">I6U51_02640</name>
</gene>
<dbReference type="InterPro" id="IPR033753">
    <property type="entry name" value="GCV_H/Fam206"/>
</dbReference>
<keyword evidence="7" id="KW-1185">Reference proteome</keyword>
<evidence type="ECO:0000256" key="4">
    <source>
        <dbReference type="PIRSR" id="PIRSR617453-50"/>
    </source>
</evidence>
<dbReference type="NCBIfam" id="TIGR00527">
    <property type="entry name" value="gcvH"/>
    <property type="match status" value="1"/>
</dbReference>
<comment type="subunit">
    <text evidence="3">The glycine cleavage system is composed of four proteins: P, T, L and H.</text>
</comment>
<dbReference type="InterPro" id="IPR003016">
    <property type="entry name" value="2-oxoA_DH_lipoyl-BS"/>
</dbReference>
<dbReference type="PANTHER" id="PTHR11715">
    <property type="entry name" value="GLYCINE CLEAVAGE SYSTEM H PROTEIN"/>
    <property type="match status" value="1"/>
</dbReference>
<dbReference type="HAMAP" id="MF_00272">
    <property type="entry name" value="GcvH"/>
    <property type="match status" value="1"/>
</dbReference>
<dbReference type="InterPro" id="IPR000089">
    <property type="entry name" value="Biotin_lipoyl"/>
</dbReference>
<dbReference type="PROSITE" id="PS50968">
    <property type="entry name" value="BIOTINYL_LIPOYL"/>
    <property type="match status" value="1"/>
</dbReference>
<sequence>MKILNELLYSKDHEWVKVDGDKAYIGISDFAQHSLGEIVFVELPEVDTEFSKDEAFGVVESVKAASDLYIPVGGKVVEINEKLVDNPELVNEDAYGSWMIVVELSDKSELDALLKADQYEKLCDKGE</sequence>
<dbReference type="GO" id="GO:0005960">
    <property type="term" value="C:glycine cleavage complex"/>
    <property type="evidence" value="ECO:0007669"/>
    <property type="project" value="InterPro"/>
</dbReference>
<comment type="function">
    <text evidence="3">The glycine cleavage system catalyzes the degradation of glycine. The H protein shuttles the methylamine group of glycine from the P protein to the T protein.</text>
</comment>
<organism evidence="6 7">
    <name type="scientific">Clostridium aciditolerans</name>
    <dbReference type="NCBI Taxonomy" id="339861"/>
    <lineage>
        <taxon>Bacteria</taxon>
        <taxon>Bacillati</taxon>
        <taxon>Bacillota</taxon>
        <taxon>Clostridia</taxon>
        <taxon>Eubacteriales</taxon>
        <taxon>Clostridiaceae</taxon>
        <taxon>Clostridium</taxon>
    </lineage>
</organism>
<dbReference type="RefSeq" id="WP_211141045.1">
    <property type="nucleotide sequence ID" value="NZ_JAEEGB010000003.1"/>
</dbReference>
<evidence type="ECO:0000256" key="3">
    <source>
        <dbReference type="HAMAP-Rule" id="MF_00272"/>
    </source>
</evidence>
<comment type="caution">
    <text evidence="6">The sequence shown here is derived from an EMBL/GenBank/DDBJ whole genome shotgun (WGS) entry which is preliminary data.</text>
</comment>